<protein>
    <recommendedName>
        <fullName evidence="5">FAD-binding domain-containing protein</fullName>
    </recommendedName>
</protein>
<keyword evidence="3" id="KW-0274">FAD</keyword>
<evidence type="ECO:0000313" key="7">
    <source>
        <dbReference type="Proteomes" id="UP000006352"/>
    </source>
</evidence>
<feature type="domain" description="FAD-binding" evidence="5">
    <location>
        <begin position="8"/>
        <end position="361"/>
    </location>
</feature>
<sequence>MTSTPSLPVLIAGSGPCGLALALTLARNGIKLRVIEKDSEFHLGQRGAGIQPRTLEVYNLLGILPDVYARGIPMKPMCFYKLPGGVEPLKTFYMTPPEEPTPSVPHIVAFMSFKINPWMLGQFLAEEILRNHLKKYGCEVELSTELKSFEQHDGHVTAHIVKRNGQEEIEETVACNWLVGADGAKGIVRRQLGFTFQGETLSQQIVFGEIELKGLSQDVWHVWGDASTIFVVLRPVETEGLFSFAVGGSVDYERIFADYGALIQCIRDGSQRNDIEFGKVIWKSDWRANIRMVDKFGEGRVFLAGDAAHVHSPTGGQGMNSSVQDAFNLGWKLALVEKGLAPASLLSTYTEERIPVIRHMLGETTKLYHSTMAATHQGKGTESAWTRGGKLKQLGINYRWSSIVVDERNPLKNGQDCEPLDAYGVDGSVGLRAGDRAPDAPGLVPVNADADVEATSLFQTFGSTYHTVLFFTPDPSNVALALESLKVYPTELILSAIVYPKGTSNTLGIDGVNKCFVDGEGHASVAYDISALETMIVIVRPDGIVGGIVRGADGVKKYFRGIFSATLDTL</sequence>
<dbReference type="EMBL" id="HE797026">
    <property type="protein sequence ID" value="CCM01285.1"/>
    <property type="molecule type" value="Genomic_DNA"/>
</dbReference>
<dbReference type="InterPro" id="IPR050641">
    <property type="entry name" value="RIFMO-like"/>
</dbReference>
<dbReference type="InterPro" id="IPR002938">
    <property type="entry name" value="FAD-bd"/>
</dbReference>
<dbReference type="InterPro" id="IPR036188">
    <property type="entry name" value="FAD/NAD-bd_sf"/>
</dbReference>
<keyword evidence="7" id="KW-1185">Reference proteome</keyword>
<dbReference type="AlphaFoldDB" id="J4GNF2"/>
<evidence type="ECO:0000256" key="3">
    <source>
        <dbReference type="ARBA" id="ARBA00022827"/>
    </source>
</evidence>
<dbReference type="InterPro" id="IPR038220">
    <property type="entry name" value="PHOX_C_sf"/>
</dbReference>
<dbReference type="STRING" id="599839.J4GNF2"/>
<name>J4GNF2_9APHY</name>
<dbReference type="Gene3D" id="3.30.70.2450">
    <property type="match status" value="1"/>
</dbReference>
<keyword evidence="4" id="KW-0560">Oxidoreductase</keyword>
<organism evidence="6 7">
    <name type="scientific">Fibroporia radiculosa</name>
    <dbReference type="NCBI Taxonomy" id="599839"/>
    <lineage>
        <taxon>Eukaryota</taxon>
        <taxon>Fungi</taxon>
        <taxon>Dikarya</taxon>
        <taxon>Basidiomycota</taxon>
        <taxon>Agaricomycotina</taxon>
        <taxon>Agaricomycetes</taxon>
        <taxon>Polyporales</taxon>
        <taxon>Fibroporiaceae</taxon>
        <taxon>Fibroporia</taxon>
    </lineage>
</organism>
<dbReference type="GO" id="GO:0071949">
    <property type="term" value="F:FAD binding"/>
    <property type="evidence" value="ECO:0007669"/>
    <property type="project" value="InterPro"/>
</dbReference>
<dbReference type="Gene3D" id="3.50.50.60">
    <property type="entry name" value="FAD/NAD(P)-binding domain"/>
    <property type="match status" value="1"/>
</dbReference>
<dbReference type="Gene3D" id="3.40.30.20">
    <property type="match status" value="1"/>
</dbReference>
<evidence type="ECO:0000259" key="5">
    <source>
        <dbReference type="Pfam" id="PF01494"/>
    </source>
</evidence>
<gene>
    <name evidence="6" type="ORF">FIBRA_03334</name>
</gene>
<dbReference type="OrthoDB" id="2690153at2759"/>
<comment type="cofactor">
    <cofactor evidence="1">
        <name>FAD</name>
        <dbReference type="ChEBI" id="CHEBI:57692"/>
    </cofactor>
</comment>
<dbReference type="InParanoid" id="J4GNF2"/>
<dbReference type="HOGENOM" id="CLU_009665_20_3_1"/>
<dbReference type="Pfam" id="PF01494">
    <property type="entry name" value="FAD_binding_3"/>
    <property type="match status" value="1"/>
</dbReference>
<dbReference type="PANTHER" id="PTHR43004:SF19">
    <property type="entry name" value="BINDING MONOOXYGENASE, PUTATIVE (JCVI)-RELATED"/>
    <property type="match status" value="1"/>
</dbReference>
<reference evidence="6 7" key="1">
    <citation type="journal article" date="2012" name="Appl. Environ. Microbiol.">
        <title>Short-read sequencing for genomic analysis of the brown rot fungus Fibroporia radiculosa.</title>
        <authorList>
            <person name="Tang J.D."/>
            <person name="Perkins A.D."/>
            <person name="Sonstegard T.S."/>
            <person name="Schroeder S.G."/>
            <person name="Burgess S.C."/>
            <person name="Diehl S.V."/>
        </authorList>
    </citation>
    <scope>NUCLEOTIDE SEQUENCE [LARGE SCALE GENOMIC DNA]</scope>
    <source>
        <strain evidence="6 7">TFFH 294</strain>
    </source>
</reference>
<proteinExistence type="predicted"/>
<dbReference type="RefSeq" id="XP_012180568.1">
    <property type="nucleotide sequence ID" value="XM_012325178.1"/>
</dbReference>
<dbReference type="SUPFAM" id="SSF51905">
    <property type="entry name" value="FAD/NAD(P)-binding domain"/>
    <property type="match status" value="1"/>
</dbReference>
<evidence type="ECO:0000256" key="2">
    <source>
        <dbReference type="ARBA" id="ARBA00022630"/>
    </source>
</evidence>
<dbReference type="Proteomes" id="UP000006352">
    <property type="component" value="Unassembled WGS sequence"/>
</dbReference>
<evidence type="ECO:0000256" key="4">
    <source>
        <dbReference type="ARBA" id="ARBA00023002"/>
    </source>
</evidence>
<dbReference type="PRINTS" id="PR00420">
    <property type="entry name" value="RNGMNOXGNASE"/>
</dbReference>
<evidence type="ECO:0000313" key="6">
    <source>
        <dbReference type="EMBL" id="CCM01285.1"/>
    </source>
</evidence>
<accession>J4GNF2</accession>
<dbReference type="GeneID" id="24096196"/>
<dbReference type="GO" id="GO:0016709">
    <property type="term" value="F:oxidoreductase activity, acting on paired donors, with incorporation or reduction of molecular oxygen, NAD(P)H as one donor, and incorporation of one atom of oxygen"/>
    <property type="evidence" value="ECO:0007669"/>
    <property type="project" value="UniProtKB-ARBA"/>
</dbReference>
<evidence type="ECO:0000256" key="1">
    <source>
        <dbReference type="ARBA" id="ARBA00001974"/>
    </source>
</evidence>
<dbReference type="PANTHER" id="PTHR43004">
    <property type="entry name" value="TRK SYSTEM POTASSIUM UPTAKE PROTEIN"/>
    <property type="match status" value="1"/>
</dbReference>
<keyword evidence="2" id="KW-0285">Flavoprotein</keyword>